<protein>
    <submittedName>
        <fullName evidence="1">Uncharacterized protein</fullName>
    </submittedName>
</protein>
<proteinExistence type="predicted"/>
<evidence type="ECO:0000313" key="1">
    <source>
        <dbReference type="EMBL" id="EHJ52898.1"/>
    </source>
</evidence>
<dbReference type="EMBL" id="AEUW02000001">
    <property type="protein sequence ID" value="EHJ52898.1"/>
    <property type="molecule type" value="Genomic_DNA"/>
</dbReference>
<evidence type="ECO:0000313" key="2">
    <source>
        <dbReference type="Proteomes" id="UP000003573"/>
    </source>
</evidence>
<organism evidence="1 2">
    <name type="scientific">Streptococcus macacae NCTC 11558</name>
    <dbReference type="NCBI Taxonomy" id="764298"/>
    <lineage>
        <taxon>Bacteria</taxon>
        <taxon>Bacillati</taxon>
        <taxon>Bacillota</taxon>
        <taxon>Bacilli</taxon>
        <taxon>Lactobacillales</taxon>
        <taxon>Streptococcaceae</taxon>
        <taxon>Streptococcus</taxon>
    </lineage>
</organism>
<keyword evidence="2" id="KW-1185">Reference proteome</keyword>
<accession>G5JX11</accession>
<sequence>MIPFHSIFFKLILFYFTIKIAGQTAEILSAAVCSLSNAHHTKYSHINSSSIQPHLLKMKKFIDFS</sequence>
<reference evidence="1 2" key="1">
    <citation type="journal article" date="2014" name="Int. J. Syst. Evol. Microbiol.">
        <title>Phylogenomics and the dynamic genome evolution of the genus Streptococcus.</title>
        <authorList>
            <consortium name="The Broad Institute Genome Sequencing Platform"/>
            <person name="Richards V.P."/>
            <person name="Palmer S.R."/>
            <person name="Pavinski Bitar P.D."/>
            <person name="Qin X."/>
            <person name="Weinstock G.M."/>
            <person name="Highlander S.K."/>
            <person name="Town C.D."/>
            <person name="Burne R.A."/>
            <person name="Stanhope M.J."/>
        </authorList>
    </citation>
    <scope>NUCLEOTIDE SEQUENCE [LARGE SCALE GENOMIC DNA]</scope>
    <source>
        <strain evidence="1 2">NCTC 11558</strain>
    </source>
</reference>
<dbReference type="STRING" id="764298.STRMA_1554"/>
<gene>
    <name evidence="1" type="ORF">STRMA_1554</name>
</gene>
<dbReference type="AlphaFoldDB" id="G5JX11"/>
<name>G5JX11_9STRE</name>
<dbReference type="Proteomes" id="UP000003573">
    <property type="component" value="Unassembled WGS sequence"/>
</dbReference>
<comment type="caution">
    <text evidence="1">The sequence shown here is derived from an EMBL/GenBank/DDBJ whole genome shotgun (WGS) entry which is preliminary data.</text>
</comment>